<name>A0AAD4V5K0_PRUDU</name>
<proteinExistence type="predicted"/>
<accession>A0AAD4V5K0</accession>
<dbReference type="Proteomes" id="UP001054821">
    <property type="component" value="Chromosome 7"/>
</dbReference>
<dbReference type="AlphaFoldDB" id="A0AAD4V5K0"/>
<protein>
    <submittedName>
        <fullName evidence="1">Uncharacterized protein</fullName>
    </submittedName>
</protein>
<organism evidence="1 2">
    <name type="scientific">Prunus dulcis</name>
    <name type="common">Almond</name>
    <name type="synonym">Amygdalus dulcis</name>
    <dbReference type="NCBI Taxonomy" id="3755"/>
    <lineage>
        <taxon>Eukaryota</taxon>
        <taxon>Viridiplantae</taxon>
        <taxon>Streptophyta</taxon>
        <taxon>Embryophyta</taxon>
        <taxon>Tracheophyta</taxon>
        <taxon>Spermatophyta</taxon>
        <taxon>Magnoliopsida</taxon>
        <taxon>eudicotyledons</taxon>
        <taxon>Gunneridae</taxon>
        <taxon>Pentapetalae</taxon>
        <taxon>rosids</taxon>
        <taxon>fabids</taxon>
        <taxon>Rosales</taxon>
        <taxon>Rosaceae</taxon>
        <taxon>Amygdaloideae</taxon>
        <taxon>Amygdaleae</taxon>
        <taxon>Prunus</taxon>
    </lineage>
</organism>
<gene>
    <name evidence="1" type="ORF">L3X38_037588</name>
</gene>
<reference evidence="1 2" key="1">
    <citation type="journal article" date="2022" name="G3 (Bethesda)">
        <title>Whole-genome sequence and methylome profiling of the almond [Prunus dulcis (Mill.) D.A. Webb] cultivar 'Nonpareil'.</title>
        <authorList>
            <person name="D'Amico-Willman K.M."/>
            <person name="Ouma W.Z."/>
            <person name="Meulia T."/>
            <person name="Sideli G.M."/>
            <person name="Gradziel T.M."/>
            <person name="Fresnedo-Ramirez J."/>
        </authorList>
    </citation>
    <scope>NUCLEOTIDE SEQUENCE [LARGE SCALE GENOMIC DNA]</scope>
    <source>
        <strain evidence="1">Clone GOH B32 T37-40</strain>
    </source>
</reference>
<evidence type="ECO:0000313" key="1">
    <source>
        <dbReference type="EMBL" id="KAI5317881.1"/>
    </source>
</evidence>
<evidence type="ECO:0000313" key="2">
    <source>
        <dbReference type="Proteomes" id="UP001054821"/>
    </source>
</evidence>
<comment type="caution">
    <text evidence="1">The sequence shown here is derived from an EMBL/GenBank/DDBJ whole genome shotgun (WGS) entry which is preliminary data.</text>
</comment>
<sequence>MFGNFNWIWPTVDPKEENLFATDNGWQLEEGDDQDKELSVWAFLVWLDSWMVTGMVATGVTGMVATGVT</sequence>
<dbReference type="EMBL" id="JAJFAZ020000007">
    <property type="protein sequence ID" value="KAI5317881.1"/>
    <property type="molecule type" value="Genomic_DNA"/>
</dbReference>
<keyword evidence="2" id="KW-1185">Reference proteome</keyword>